<sequence>MDFEVMLQGFVNALSWQNIIVIVLATTLGVVIGSMPGLSAAMGVALLIPMTFTMDPATGLIMLIGIYCGAIFGGSISAILISTPGTPAASATLIEGYEMTKKGQGGKALKTAAVASFTGAMVSAVALYGFAPLLAQLSLRFGPAEYFWLAVFGLTIIAGVSTGSMLKGLLAGAFGLVLAMIGLDPITGMPRFTFGMNELISGIPFTPALIGLFAMSQVLIMAEKRMKNTGITNQVKDNSTITWGEIKKMKTTLGRSSIIGTIIGLLPGAGATIAAFVGYNEAKRFSKNKDEFGKGAQEGVAGAEAANNSVTGSSLIPTLTLGIPGESVTAVLLGGLVIHGLQPGPDLFTVHANTTYTFLAGFVFVNVVMLLLGLYGARYFVGVTKIPDGALIPIIFTLSVIGSYAIHNNFFDVILMFIFGLIGYFFRKFTLNSASIVLALILGILAESGFRRTLVISGNDPLALVASPISIVLIVLTVLSLFSPIVMNKFTKSAT</sequence>
<feature type="transmembrane region" description="Helical" evidence="1">
    <location>
        <begin position="433"/>
        <end position="450"/>
    </location>
</feature>
<name>A0A3M7TQA6_9BACI</name>
<keyword evidence="1" id="KW-0812">Transmembrane</keyword>
<dbReference type="PANTHER" id="PTHR35342">
    <property type="entry name" value="TRICARBOXYLIC TRANSPORT PROTEIN"/>
    <property type="match status" value="1"/>
</dbReference>
<feature type="transmembrane region" description="Helical" evidence="1">
    <location>
        <begin position="60"/>
        <end position="81"/>
    </location>
</feature>
<dbReference type="OrthoDB" id="9781349at2"/>
<evidence type="ECO:0000256" key="1">
    <source>
        <dbReference type="SAM" id="Phobius"/>
    </source>
</evidence>
<protein>
    <submittedName>
        <fullName evidence="3">C4-dicarboxylate ABC transporter permease</fullName>
    </submittedName>
</protein>
<feature type="transmembrane region" description="Helical" evidence="1">
    <location>
        <begin position="112"/>
        <end position="134"/>
    </location>
</feature>
<evidence type="ECO:0000313" key="4">
    <source>
        <dbReference type="Proteomes" id="UP000278746"/>
    </source>
</evidence>
<proteinExistence type="predicted"/>
<gene>
    <name evidence="3" type="ORF">EBO34_13000</name>
</gene>
<feature type="transmembrane region" description="Helical" evidence="1">
    <location>
        <begin position="355"/>
        <end position="374"/>
    </location>
</feature>
<evidence type="ECO:0000313" key="3">
    <source>
        <dbReference type="EMBL" id="RNA67635.1"/>
    </source>
</evidence>
<accession>A0A3M7TQA6</accession>
<feature type="domain" description="DUF112" evidence="2">
    <location>
        <begin position="19"/>
        <end position="438"/>
    </location>
</feature>
<dbReference type="Pfam" id="PF01970">
    <property type="entry name" value="TctA"/>
    <property type="match status" value="1"/>
</dbReference>
<feature type="transmembrane region" description="Helical" evidence="1">
    <location>
        <begin position="146"/>
        <end position="179"/>
    </location>
</feature>
<dbReference type="RefSeq" id="WP_122899232.1">
    <property type="nucleotide sequence ID" value="NZ_RHIB01000002.1"/>
</dbReference>
<organism evidence="3 4">
    <name type="scientific">Alteribacter keqinensis</name>
    <dbReference type="NCBI Taxonomy" id="2483800"/>
    <lineage>
        <taxon>Bacteria</taxon>
        <taxon>Bacillati</taxon>
        <taxon>Bacillota</taxon>
        <taxon>Bacilli</taxon>
        <taxon>Bacillales</taxon>
        <taxon>Bacillaceae</taxon>
        <taxon>Alteribacter</taxon>
    </lineage>
</organism>
<feature type="transmembrane region" description="Helical" evidence="1">
    <location>
        <begin position="257"/>
        <end position="279"/>
    </location>
</feature>
<feature type="transmembrane region" description="Helical" evidence="1">
    <location>
        <begin position="199"/>
        <end position="220"/>
    </location>
</feature>
<comment type="caution">
    <text evidence="3">The sequence shown here is derived from an EMBL/GenBank/DDBJ whole genome shotgun (WGS) entry which is preliminary data.</text>
</comment>
<keyword evidence="1" id="KW-0472">Membrane</keyword>
<feature type="transmembrane region" description="Helical" evidence="1">
    <location>
        <begin position="462"/>
        <end position="482"/>
    </location>
</feature>
<evidence type="ECO:0000259" key="2">
    <source>
        <dbReference type="Pfam" id="PF01970"/>
    </source>
</evidence>
<feature type="transmembrane region" description="Helical" evidence="1">
    <location>
        <begin position="20"/>
        <end position="48"/>
    </location>
</feature>
<feature type="transmembrane region" description="Helical" evidence="1">
    <location>
        <begin position="386"/>
        <end position="404"/>
    </location>
</feature>
<keyword evidence="1" id="KW-1133">Transmembrane helix</keyword>
<dbReference type="EMBL" id="RHIB01000002">
    <property type="protein sequence ID" value="RNA67635.1"/>
    <property type="molecule type" value="Genomic_DNA"/>
</dbReference>
<dbReference type="InterPro" id="IPR002823">
    <property type="entry name" value="DUF112_TM"/>
</dbReference>
<dbReference type="AlphaFoldDB" id="A0A3M7TQA6"/>
<keyword evidence="4" id="KW-1185">Reference proteome</keyword>
<dbReference type="Proteomes" id="UP000278746">
    <property type="component" value="Unassembled WGS sequence"/>
</dbReference>
<dbReference type="PANTHER" id="PTHR35342:SF5">
    <property type="entry name" value="TRICARBOXYLIC TRANSPORT PROTEIN"/>
    <property type="match status" value="1"/>
</dbReference>
<reference evidence="3 4" key="1">
    <citation type="submission" date="2018-10" db="EMBL/GenBank/DDBJ databases">
        <title>Bacillus Keqinensis sp. nov., a moderately halophilic bacterium isolated from a saline-alkaline lake.</title>
        <authorList>
            <person name="Wang H."/>
        </authorList>
    </citation>
    <scope>NUCLEOTIDE SEQUENCE [LARGE SCALE GENOMIC DNA]</scope>
    <source>
        <strain evidence="3 4">KQ-3</strain>
    </source>
</reference>